<keyword evidence="3 7" id="KW-0653">Protein transport</keyword>
<dbReference type="InterPro" id="IPR002033">
    <property type="entry name" value="TatC"/>
</dbReference>
<keyword evidence="4 7" id="KW-1133">Transmembrane helix</keyword>
<evidence type="ECO:0000256" key="2">
    <source>
        <dbReference type="ARBA" id="ARBA00022692"/>
    </source>
</evidence>
<proteinExistence type="inferred from homology"/>
<evidence type="ECO:0000256" key="3">
    <source>
        <dbReference type="ARBA" id="ARBA00022927"/>
    </source>
</evidence>
<dbReference type="PROSITE" id="PS01218">
    <property type="entry name" value="TATC"/>
    <property type="match status" value="1"/>
</dbReference>
<evidence type="ECO:0000313" key="9">
    <source>
        <dbReference type="Proteomes" id="UP000035199"/>
    </source>
</evidence>
<feature type="transmembrane region" description="Helical" evidence="7">
    <location>
        <begin position="12"/>
        <end position="32"/>
    </location>
</feature>
<reference evidence="8 9" key="1">
    <citation type="journal article" date="2015" name="Genome Announc.">
        <title>Complete Genome Sequence of the Type Strain Corynebacterium mustelae DSM 45274, Isolated from Various Tissues of a Male Ferret with Lethal Sepsis.</title>
        <authorList>
            <person name="Ruckert C."/>
            <person name="Eimer J."/>
            <person name="Winkler A."/>
            <person name="Tauch A."/>
        </authorList>
    </citation>
    <scope>NUCLEOTIDE SEQUENCE [LARGE SCALE GENOMIC DNA]</scope>
    <source>
        <strain evidence="8 9">DSM 45274</strain>
    </source>
</reference>
<feature type="transmembrane region" description="Helical" evidence="7">
    <location>
        <begin position="225"/>
        <end position="245"/>
    </location>
</feature>
<feature type="transmembrane region" description="Helical" evidence="7">
    <location>
        <begin position="166"/>
        <end position="190"/>
    </location>
</feature>
<dbReference type="NCBIfam" id="TIGR00945">
    <property type="entry name" value="tatC"/>
    <property type="match status" value="1"/>
</dbReference>
<keyword evidence="2 7" id="KW-0812">Transmembrane</keyword>
<accession>A0A0G3H271</accession>
<keyword evidence="9" id="KW-1185">Reference proteome</keyword>
<keyword evidence="7" id="KW-0813">Transport</keyword>
<organism evidence="8 9">
    <name type="scientific">Corynebacterium mustelae</name>
    <dbReference type="NCBI Taxonomy" id="571915"/>
    <lineage>
        <taxon>Bacteria</taxon>
        <taxon>Bacillati</taxon>
        <taxon>Actinomycetota</taxon>
        <taxon>Actinomycetes</taxon>
        <taxon>Mycobacteriales</taxon>
        <taxon>Corynebacteriaceae</taxon>
        <taxon>Corynebacterium</taxon>
    </lineage>
</organism>
<dbReference type="EMBL" id="CP011542">
    <property type="protein sequence ID" value="AKK05923.1"/>
    <property type="molecule type" value="Genomic_DNA"/>
</dbReference>
<reference evidence="9" key="2">
    <citation type="submission" date="2015-05" db="EMBL/GenBank/DDBJ databases">
        <title>Complete genome sequence of Corynebacterium mustelae DSM 45274, isolated from various tissues of a male ferret with lethal sepsis.</title>
        <authorList>
            <person name="Ruckert C."/>
            <person name="Albersmeier A."/>
            <person name="Winkler A."/>
            <person name="Tauch A."/>
        </authorList>
    </citation>
    <scope>NUCLEOTIDE SEQUENCE [LARGE SCALE GENOMIC DNA]</scope>
    <source>
        <strain evidence="9">DSM 45274</strain>
    </source>
</reference>
<comment type="subunit">
    <text evidence="7">The Tat system comprises two distinct complexes: a TatABC complex, containing multiple copies of TatA, TatB and TatC subunits, and a separate TatA complex, containing only TatA subunits. Substrates initially bind to the TatABC complex, which probably triggers association of the separate TatA complex to form the active translocon.</text>
</comment>
<evidence type="ECO:0000256" key="6">
    <source>
        <dbReference type="ARBA" id="ARBA00023136"/>
    </source>
</evidence>
<evidence type="ECO:0000256" key="1">
    <source>
        <dbReference type="ARBA" id="ARBA00004141"/>
    </source>
</evidence>
<evidence type="ECO:0000313" key="8">
    <source>
        <dbReference type="EMBL" id="AKK05923.1"/>
    </source>
</evidence>
<dbReference type="KEGG" id="cmv:CMUST_07990"/>
<dbReference type="HAMAP" id="MF_00902">
    <property type="entry name" value="TatC"/>
    <property type="match status" value="1"/>
</dbReference>
<evidence type="ECO:0000256" key="7">
    <source>
        <dbReference type="HAMAP-Rule" id="MF_00902"/>
    </source>
</evidence>
<dbReference type="PATRIC" id="fig|571915.4.peg.1701"/>
<comment type="subcellular location">
    <subcellularLocation>
        <location evidence="7">Cell membrane</location>
        <topology evidence="7">Multi-pass membrane protein</topology>
    </subcellularLocation>
    <subcellularLocation>
        <location evidence="1">Membrane</location>
        <topology evidence="1">Multi-pass membrane protein</topology>
    </subcellularLocation>
</comment>
<protein>
    <recommendedName>
        <fullName evidence="7">Sec-independent protein translocase protein TatC</fullName>
    </recommendedName>
</protein>
<feature type="transmembrane region" description="Helical" evidence="7">
    <location>
        <begin position="84"/>
        <end position="105"/>
    </location>
</feature>
<dbReference type="InterPro" id="IPR019820">
    <property type="entry name" value="Sec-indep_translocase_CS"/>
</dbReference>
<gene>
    <name evidence="7 8" type="primary">tatC</name>
    <name evidence="8" type="ORF">CMUST_07990</name>
</gene>
<dbReference type="GO" id="GO:0033281">
    <property type="term" value="C:TAT protein transport complex"/>
    <property type="evidence" value="ECO:0007669"/>
    <property type="project" value="UniProtKB-UniRule"/>
</dbReference>
<dbReference type="Proteomes" id="UP000035199">
    <property type="component" value="Chromosome"/>
</dbReference>
<dbReference type="PANTHER" id="PTHR30371">
    <property type="entry name" value="SEC-INDEPENDENT PROTEIN TRANSLOCASE PROTEIN TATC"/>
    <property type="match status" value="1"/>
</dbReference>
<evidence type="ECO:0000256" key="4">
    <source>
        <dbReference type="ARBA" id="ARBA00022989"/>
    </source>
</evidence>
<sequence>MSLVEHLQELRRRLIISMIALAVGTVVGFIWYQHSVFGISSLGDILRGPYCSLPPEKRAVFTLDGECRLIATAPFEALLLRLKVGALAGAVFASPVWLYQIWAFITPGLMKNERKWTFTFVSVAVLLFVSGAVLAYFVVEFGLEFLLGIGAEFQVTALSGGRYFDFLLALLAIFGVSFEVPLIIAMLNVAGVLSYEAIKDKRSIIIMLLFIFAAVMTPGQDPFSMLVLALALTLLVEIAIQFTRLNDKRRKVERPDWLDTEDEQASPLATTATPIAPSAPITPSSSLANIKDAASVDRNYDDII</sequence>
<comment type="function">
    <text evidence="7">Part of the twin-arginine translocation (Tat) system that transports large folded proteins containing a characteristic twin-arginine motif in their signal peptide across membranes. Together with TatB, TatC is part of a receptor directly interacting with Tat signal peptides.</text>
</comment>
<dbReference type="AlphaFoldDB" id="A0A0G3H271"/>
<feature type="transmembrane region" description="Helical" evidence="7">
    <location>
        <begin position="117"/>
        <end position="139"/>
    </location>
</feature>
<feature type="transmembrane region" description="Helical" evidence="7">
    <location>
        <begin position="202"/>
        <end position="219"/>
    </location>
</feature>
<keyword evidence="6 7" id="KW-0472">Membrane</keyword>
<dbReference type="OrthoDB" id="9777044at2"/>
<dbReference type="GO" id="GO:0043953">
    <property type="term" value="P:protein transport by the Tat complex"/>
    <property type="evidence" value="ECO:0007669"/>
    <property type="project" value="UniProtKB-UniRule"/>
</dbReference>
<dbReference type="PRINTS" id="PR01840">
    <property type="entry name" value="TATCFAMILY"/>
</dbReference>
<keyword evidence="7" id="KW-1003">Cell membrane</keyword>
<comment type="similarity">
    <text evidence="7">Belongs to the TatC family.</text>
</comment>
<dbReference type="GO" id="GO:0065002">
    <property type="term" value="P:intracellular protein transmembrane transport"/>
    <property type="evidence" value="ECO:0007669"/>
    <property type="project" value="TreeGrafter"/>
</dbReference>
<dbReference type="PANTHER" id="PTHR30371:SF0">
    <property type="entry name" value="SEC-INDEPENDENT PROTEIN TRANSLOCASE PROTEIN TATC, CHLOROPLASTIC-RELATED"/>
    <property type="match status" value="1"/>
</dbReference>
<name>A0A0G3H271_9CORY</name>
<evidence type="ECO:0000256" key="5">
    <source>
        <dbReference type="ARBA" id="ARBA00023010"/>
    </source>
</evidence>
<dbReference type="GO" id="GO:0009977">
    <property type="term" value="F:proton motive force dependent protein transmembrane transporter activity"/>
    <property type="evidence" value="ECO:0007669"/>
    <property type="project" value="TreeGrafter"/>
</dbReference>
<dbReference type="Pfam" id="PF00902">
    <property type="entry name" value="TatC"/>
    <property type="match status" value="1"/>
</dbReference>
<dbReference type="STRING" id="571915.CMUST_07990"/>
<keyword evidence="5 7" id="KW-0811">Translocation</keyword>